<sequence length="814" mass="91458">MTFTDTTDAQDSVSPRAMEPESNAPHAKESEPGDPEELGTGSLDGDAFDQDTLDGDLALKETEDAPLEPVAASASADEDFAPSTSESKSDTGPAQALPPPEEIDLDDPALYLNRELTWLAFNQRVLHEGQDPRTPLLERVKFLAIVSNNLDEFFMKRIGGLKQQLAAGVHSRTIDGRTPEQQLAECREMIAQIQDDQMRLFNSLIEELTAQDIRLVGISELPEDARQRLREHFRTNIFPMITPLAMDPTHPFPFISNLALNLLVRLRFPGGNETYMARIKVPVSKDVSKRLIQVDDVNTFVTLDDLIANNLDMLFPGMEIESCELFRVTRNAIVEPEAEAANDLLEMIETELRERHFAPIVRLEVQAGMDPVHRGMLAAELGLNEAEDVYEVAGMIAKRDLFELAGLSRPELHDKTHRPGDHPLLANDRRNIFHVIRENGPLLLQHPYESFSTTVERFLSTAAKDPKVLAIKMTLYRTSAGAILDALIEAARNGKQVAVLVELKARFDEAANIGWARRLESEGIHVTYGVMGLKTHSKLIFVVRRDYSQLRRYYHIGTGNYHSGTAKLYTDLGMLGCDEDIAQDLTELFNYLTGYSPPPSYRKILAAPYTLKPGILSRIQREIEHHQRDGGGLIQMKMNALEDSDITRSLYKASRAGVKVDLIVRDTCRFRPGVPGLSETARVVSIVGRFLEHARILYFRNGGEEEYFFGSADMMRRNLEARVEVHAPVENPELRQELRLILDVQLADTRSAWDMQPDGTYVQRQPADENTKGAQELLIQVAEKRLAAAAKHKEKNLRSRLLSHFERRLAAHQG</sequence>
<feature type="binding site" evidence="6">
    <location>
        <position position="693"/>
    </location>
    <ligand>
        <name>ATP</name>
        <dbReference type="ChEBI" id="CHEBI:30616"/>
    </ligand>
</feature>
<feature type="binding site" evidence="6">
    <location>
        <position position="569"/>
    </location>
    <ligand>
        <name>ATP</name>
        <dbReference type="ChEBI" id="CHEBI:30616"/>
    </ligand>
</feature>
<keyword evidence="6" id="KW-0479">Metal-binding</keyword>
<evidence type="ECO:0000259" key="10">
    <source>
        <dbReference type="Pfam" id="PF13089"/>
    </source>
</evidence>
<dbReference type="EC" id="2.7.4.1" evidence="6 7"/>
<protein>
    <recommendedName>
        <fullName evidence="6 7">Polyphosphate kinase</fullName>
        <ecNumber evidence="6 7">2.7.4.1</ecNumber>
    </recommendedName>
    <alternativeName>
        <fullName evidence="6">ATP-polyphosphate phosphotransferase</fullName>
    </alternativeName>
    <alternativeName>
        <fullName evidence="6">Polyphosphoric acid kinase</fullName>
    </alternativeName>
</protein>
<dbReference type="InterPro" id="IPR024953">
    <property type="entry name" value="PP_kinase_middle"/>
</dbReference>
<name>A0ABZ0S8N1_9GAMM</name>
<evidence type="ECO:0000256" key="4">
    <source>
        <dbReference type="ARBA" id="ARBA00022777"/>
    </source>
</evidence>
<comment type="function">
    <text evidence="6 7">Catalyzes the reversible transfer of the terminal phosphate of ATP to form a long-chain polyphosphate (polyP).</text>
</comment>
<evidence type="ECO:0000256" key="7">
    <source>
        <dbReference type="RuleBase" id="RU003800"/>
    </source>
</evidence>
<keyword evidence="6" id="KW-0460">Magnesium</keyword>
<accession>A0ABZ0S8N1</accession>
<feature type="binding site" evidence="6">
    <location>
        <position position="506"/>
    </location>
    <ligand>
        <name>Mg(2+)</name>
        <dbReference type="ChEBI" id="CHEBI:18420"/>
    </ligand>
</feature>
<feature type="domain" description="Polyphosphate kinase C-terminal" evidence="11">
    <location>
        <begin position="605"/>
        <end position="775"/>
    </location>
</feature>
<feature type="binding site" evidence="6">
    <location>
        <position position="477"/>
    </location>
    <ligand>
        <name>Mg(2+)</name>
        <dbReference type="ChEBI" id="CHEBI:18420"/>
    </ligand>
</feature>
<feature type="domain" description="Polyphosphate kinase N-terminal" evidence="10">
    <location>
        <begin position="111"/>
        <end position="216"/>
    </location>
</feature>
<dbReference type="InterPro" id="IPR003414">
    <property type="entry name" value="PP_kinase"/>
</dbReference>
<feature type="active site" description="Phosphohistidine intermediate" evidence="6">
    <location>
        <position position="536"/>
    </location>
</feature>
<dbReference type="RefSeq" id="WP_328986428.1">
    <property type="nucleotide sequence ID" value="NZ_CP121472.1"/>
</dbReference>
<keyword evidence="14" id="KW-1185">Reference proteome</keyword>
<evidence type="ECO:0000256" key="6">
    <source>
        <dbReference type="HAMAP-Rule" id="MF_00347"/>
    </source>
</evidence>
<evidence type="ECO:0000256" key="2">
    <source>
        <dbReference type="ARBA" id="ARBA00022679"/>
    </source>
</evidence>
<comment type="cofactor">
    <cofactor evidence="6">
        <name>Mg(2+)</name>
        <dbReference type="ChEBI" id="CHEBI:18420"/>
    </cofactor>
</comment>
<evidence type="ECO:0000256" key="8">
    <source>
        <dbReference type="SAM" id="MobiDB-lite"/>
    </source>
</evidence>
<organism evidence="13 14">
    <name type="scientific">Thiorhodovibrio winogradskyi</name>
    <dbReference type="NCBI Taxonomy" id="77007"/>
    <lineage>
        <taxon>Bacteria</taxon>
        <taxon>Pseudomonadati</taxon>
        <taxon>Pseudomonadota</taxon>
        <taxon>Gammaproteobacteria</taxon>
        <taxon>Chromatiales</taxon>
        <taxon>Chromatiaceae</taxon>
        <taxon>Thiorhodovibrio</taxon>
    </lineage>
</organism>
<dbReference type="Pfam" id="PF17941">
    <property type="entry name" value="PP_kinase_C_1"/>
    <property type="match status" value="1"/>
</dbReference>
<feature type="binding site" evidence="6">
    <location>
        <position position="149"/>
    </location>
    <ligand>
        <name>ATP</name>
        <dbReference type="ChEBI" id="CHEBI:30616"/>
    </ligand>
</feature>
<dbReference type="Gene3D" id="3.30.1840.10">
    <property type="entry name" value="Polyphosphate kinase middle domain"/>
    <property type="match status" value="1"/>
</dbReference>
<feature type="domain" description="Polyphosphate kinase C-terminal" evidence="12">
    <location>
        <begin position="431"/>
        <end position="596"/>
    </location>
</feature>
<keyword evidence="1 6" id="KW-0597">Phosphoprotein</keyword>
<dbReference type="InterPro" id="IPR025200">
    <property type="entry name" value="PPK_C_dom2"/>
</dbReference>
<dbReference type="SUPFAM" id="SSF143724">
    <property type="entry name" value="PHP14-like"/>
    <property type="match status" value="1"/>
</dbReference>
<evidence type="ECO:0000259" key="9">
    <source>
        <dbReference type="Pfam" id="PF02503"/>
    </source>
</evidence>
<dbReference type="Pfam" id="PF13089">
    <property type="entry name" value="PP_kinase_N"/>
    <property type="match status" value="1"/>
</dbReference>
<feature type="region of interest" description="Disordered" evidence="8">
    <location>
        <begin position="1"/>
        <end position="105"/>
    </location>
</feature>
<dbReference type="Pfam" id="PF13090">
    <property type="entry name" value="PP_kinase_C"/>
    <property type="match status" value="1"/>
</dbReference>
<dbReference type="CDD" id="cd09165">
    <property type="entry name" value="PLDc_PaPPK1_C1_like"/>
    <property type="match status" value="1"/>
</dbReference>
<evidence type="ECO:0000259" key="11">
    <source>
        <dbReference type="Pfam" id="PF13090"/>
    </source>
</evidence>
<dbReference type="HAMAP" id="MF_00347">
    <property type="entry name" value="Polyphosphate_kinase"/>
    <property type="match status" value="1"/>
</dbReference>
<dbReference type="SUPFAM" id="SSF56024">
    <property type="entry name" value="Phospholipase D/nuclease"/>
    <property type="match status" value="2"/>
</dbReference>
<feature type="binding site" evidence="6">
    <location>
        <position position="665"/>
    </location>
    <ligand>
        <name>ATP</name>
        <dbReference type="ChEBI" id="CHEBI:30616"/>
    </ligand>
</feature>
<dbReference type="NCBIfam" id="NF003921">
    <property type="entry name" value="PRK05443.2-2"/>
    <property type="match status" value="1"/>
</dbReference>
<feature type="domain" description="Polyphosphate kinase middle" evidence="9">
    <location>
        <begin position="226"/>
        <end position="404"/>
    </location>
</feature>
<dbReference type="Pfam" id="PF02503">
    <property type="entry name" value="PP_kinase"/>
    <property type="match status" value="1"/>
</dbReference>
<evidence type="ECO:0000256" key="5">
    <source>
        <dbReference type="ARBA" id="ARBA00022840"/>
    </source>
</evidence>
<dbReference type="PANTHER" id="PTHR30218">
    <property type="entry name" value="POLYPHOSPHATE KINASE"/>
    <property type="match status" value="1"/>
</dbReference>
<dbReference type="InterPro" id="IPR025198">
    <property type="entry name" value="PPK_N_dom"/>
</dbReference>
<gene>
    <name evidence="6 13" type="primary">ppk</name>
    <name evidence="13" type="ORF">Thiowin_00809</name>
</gene>
<feature type="compositionally biased region" description="Polar residues" evidence="8">
    <location>
        <begin position="82"/>
        <end position="92"/>
    </location>
</feature>
<dbReference type="Gene3D" id="3.30.870.10">
    <property type="entry name" value="Endonuclease Chain A"/>
    <property type="match status" value="2"/>
</dbReference>
<dbReference type="EMBL" id="CP121472">
    <property type="protein sequence ID" value="WPL15880.1"/>
    <property type="molecule type" value="Genomic_DNA"/>
</dbReference>
<evidence type="ECO:0000256" key="1">
    <source>
        <dbReference type="ARBA" id="ARBA00022553"/>
    </source>
</evidence>
<dbReference type="CDD" id="cd09168">
    <property type="entry name" value="PLDc_PaPPK1_C2_like"/>
    <property type="match status" value="1"/>
</dbReference>
<evidence type="ECO:0000313" key="14">
    <source>
        <dbReference type="Proteomes" id="UP001432180"/>
    </source>
</evidence>
<dbReference type="NCBIfam" id="NF003917">
    <property type="entry name" value="PRK05443.1-1"/>
    <property type="match status" value="1"/>
</dbReference>
<dbReference type="InterPro" id="IPR036830">
    <property type="entry name" value="PP_kinase_middle_dom_sf"/>
</dbReference>
<keyword evidence="2 6" id="KW-0808">Transferase</keyword>
<dbReference type="GO" id="GO:0008976">
    <property type="term" value="F:polyphosphate kinase activity"/>
    <property type="evidence" value="ECO:0007669"/>
    <property type="project" value="UniProtKB-EC"/>
</dbReference>
<dbReference type="PANTHER" id="PTHR30218:SF0">
    <property type="entry name" value="POLYPHOSPHATE KINASE"/>
    <property type="match status" value="1"/>
</dbReference>
<dbReference type="NCBIfam" id="TIGR03705">
    <property type="entry name" value="poly_P_kin"/>
    <property type="match status" value="1"/>
</dbReference>
<dbReference type="Proteomes" id="UP001432180">
    <property type="component" value="Chromosome"/>
</dbReference>
<evidence type="ECO:0000259" key="12">
    <source>
        <dbReference type="Pfam" id="PF17941"/>
    </source>
</evidence>
<evidence type="ECO:0000313" key="13">
    <source>
        <dbReference type="EMBL" id="WPL15880.1"/>
    </source>
</evidence>
<keyword evidence="4 6" id="KW-0418">Kinase</keyword>
<comment type="catalytic activity">
    <reaction evidence="6 7">
        <text>[phosphate](n) + ATP = [phosphate](n+1) + ADP</text>
        <dbReference type="Rhea" id="RHEA:19573"/>
        <dbReference type="Rhea" id="RHEA-COMP:9859"/>
        <dbReference type="Rhea" id="RHEA-COMP:14280"/>
        <dbReference type="ChEBI" id="CHEBI:16838"/>
        <dbReference type="ChEBI" id="CHEBI:30616"/>
        <dbReference type="ChEBI" id="CHEBI:456216"/>
        <dbReference type="EC" id="2.7.4.1"/>
    </reaction>
</comment>
<reference evidence="13 14" key="1">
    <citation type="journal article" date="2023" name="Microorganisms">
        <title>Thiorhodovibrio frisius and Trv. litoralis spp. nov., Two Novel Members from a Clade of Fastidious Purple Sulfur Bacteria That Exhibit Unique Red-Shifted Light-Harvesting Capabilities.</title>
        <authorList>
            <person name="Methner A."/>
            <person name="Kuzyk S.B."/>
            <person name="Petersen J."/>
            <person name="Bauer S."/>
            <person name="Brinkmann H."/>
            <person name="Sichau K."/>
            <person name="Wanner G."/>
            <person name="Wolf J."/>
            <person name="Neumann-Schaal M."/>
            <person name="Henke P."/>
            <person name="Tank M."/>
            <person name="Sproer C."/>
            <person name="Bunk B."/>
            <person name="Overmann J."/>
        </authorList>
    </citation>
    <scope>NUCLEOTIDE SEQUENCE [LARGE SCALE GENOMIC DNA]</scope>
    <source>
        <strain evidence="13 14">DSM 6702</strain>
    </source>
</reference>
<proteinExistence type="inferred from homology"/>
<keyword evidence="3 6" id="KW-0547">Nucleotide-binding</keyword>
<comment type="PTM">
    <text evidence="6 7">An intermediate of this reaction is the autophosphorylated ppk in which a phosphate is covalently linked to a histidine residue through a N-P bond.</text>
</comment>
<comment type="similarity">
    <text evidence="6 7">Belongs to the polyphosphate kinase 1 (PPK1) family.</text>
</comment>
<evidence type="ECO:0000256" key="3">
    <source>
        <dbReference type="ARBA" id="ARBA00022741"/>
    </source>
</evidence>
<dbReference type="Gene3D" id="1.20.58.310">
    <property type="entry name" value="Polyphosphate kinase N-terminal domain"/>
    <property type="match status" value="1"/>
</dbReference>
<feature type="compositionally biased region" description="Polar residues" evidence="8">
    <location>
        <begin position="1"/>
        <end position="13"/>
    </location>
</feature>
<keyword evidence="5 6" id="KW-0067">ATP-binding</keyword>
<dbReference type="InterPro" id="IPR041108">
    <property type="entry name" value="PP_kinase_C_1"/>
</dbReference>
<dbReference type="SUPFAM" id="SSF140356">
    <property type="entry name" value="PPK N-terminal domain-like"/>
    <property type="match status" value="1"/>
</dbReference>
<dbReference type="InterPro" id="IPR036832">
    <property type="entry name" value="PPK_N_dom_sf"/>
</dbReference>